<accession>A0ACB7SJA0</accession>
<keyword evidence="2" id="KW-1185">Reference proteome</keyword>
<sequence>MPRRSSPAAAACLWGPRPFACRRLAARELRMCSGQNRFSQAAGAFLREDPFRGPGHLLQEGLMKRRGALSTGCSRPPPPPNEVVASSRIRN</sequence>
<protein>
    <submittedName>
        <fullName evidence="1">Uncharacterized protein</fullName>
    </submittedName>
</protein>
<gene>
    <name evidence="1" type="ORF">HPB50_000744</name>
</gene>
<comment type="caution">
    <text evidence="1">The sequence shown here is derived from an EMBL/GenBank/DDBJ whole genome shotgun (WGS) entry which is preliminary data.</text>
</comment>
<dbReference type="EMBL" id="CM023483">
    <property type="protein sequence ID" value="KAH6934780.1"/>
    <property type="molecule type" value="Genomic_DNA"/>
</dbReference>
<evidence type="ECO:0000313" key="1">
    <source>
        <dbReference type="EMBL" id="KAH6934780.1"/>
    </source>
</evidence>
<evidence type="ECO:0000313" key="2">
    <source>
        <dbReference type="Proteomes" id="UP000821845"/>
    </source>
</evidence>
<reference evidence="1" key="1">
    <citation type="submission" date="2020-05" db="EMBL/GenBank/DDBJ databases">
        <title>Large-scale comparative analyses of tick genomes elucidate their genetic diversity and vector capacities.</title>
        <authorList>
            <person name="Jia N."/>
            <person name="Wang J."/>
            <person name="Shi W."/>
            <person name="Du L."/>
            <person name="Sun Y."/>
            <person name="Zhan W."/>
            <person name="Jiang J."/>
            <person name="Wang Q."/>
            <person name="Zhang B."/>
            <person name="Ji P."/>
            <person name="Sakyi L.B."/>
            <person name="Cui X."/>
            <person name="Yuan T."/>
            <person name="Jiang B."/>
            <person name="Yang W."/>
            <person name="Lam T.T.-Y."/>
            <person name="Chang Q."/>
            <person name="Ding S."/>
            <person name="Wang X."/>
            <person name="Zhu J."/>
            <person name="Ruan X."/>
            <person name="Zhao L."/>
            <person name="Wei J."/>
            <person name="Que T."/>
            <person name="Du C."/>
            <person name="Cheng J."/>
            <person name="Dai P."/>
            <person name="Han X."/>
            <person name="Huang E."/>
            <person name="Gao Y."/>
            <person name="Liu J."/>
            <person name="Shao H."/>
            <person name="Ye R."/>
            <person name="Li L."/>
            <person name="Wei W."/>
            <person name="Wang X."/>
            <person name="Wang C."/>
            <person name="Yang T."/>
            <person name="Huo Q."/>
            <person name="Li W."/>
            <person name="Guo W."/>
            <person name="Chen H."/>
            <person name="Zhou L."/>
            <person name="Ni X."/>
            <person name="Tian J."/>
            <person name="Zhou Y."/>
            <person name="Sheng Y."/>
            <person name="Liu T."/>
            <person name="Pan Y."/>
            <person name="Xia L."/>
            <person name="Li J."/>
            <person name="Zhao F."/>
            <person name="Cao W."/>
        </authorList>
    </citation>
    <scope>NUCLEOTIDE SEQUENCE</scope>
    <source>
        <strain evidence="1">Hyas-2018</strain>
    </source>
</reference>
<dbReference type="Proteomes" id="UP000821845">
    <property type="component" value="Chromosome 3"/>
</dbReference>
<name>A0ACB7SJA0_HYAAI</name>
<proteinExistence type="predicted"/>
<organism evidence="1 2">
    <name type="scientific">Hyalomma asiaticum</name>
    <name type="common">Tick</name>
    <dbReference type="NCBI Taxonomy" id="266040"/>
    <lineage>
        <taxon>Eukaryota</taxon>
        <taxon>Metazoa</taxon>
        <taxon>Ecdysozoa</taxon>
        <taxon>Arthropoda</taxon>
        <taxon>Chelicerata</taxon>
        <taxon>Arachnida</taxon>
        <taxon>Acari</taxon>
        <taxon>Parasitiformes</taxon>
        <taxon>Ixodida</taxon>
        <taxon>Ixodoidea</taxon>
        <taxon>Ixodidae</taxon>
        <taxon>Hyalomminae</taxon>
        <taxon>Hyalomma</taxon>
    </lineage>
</organism>